<keyword evidence="4" id="KW-1185">Reference proteome</keyword>
<accession>A0A1E3PC76</accession>
<dbReference type="Proteomes" id="UP000094112">
    <property type="component" value="Unassembled WGS sequence"/>
</dbReference>
<gene>
    <name evidence="3" type="ORF">WICANDRAFT_89371</name>
</gene>
<dbReference type="InterPro" id="IPR013945">
    <property type="entry name" value="Pkr1"/>
</dbReference>
<dbReference type="GO" id="GO:0005789">
    <property type="term" value="C:endoplasmic reticulum membrane"/>
    <property type="evidence" value="ECO:0007669"/>
    <property type="project" value="TreeGrafter"/>
</dbReference>
<dbReference type="PANTHER" id="PTHR28251:SF1">
    <property type="entry name" value="V-TYPE ATPASE ASSEMBLY FACTOR PKR1"/>
    <property type="match status" value="1"/>
</dbReference>
<dbReference type="STRING" id="683960.A0A1E3PC76"/>
<keyword evidence="2" id="KW-0812">Transmembrane</keyword>
<protein>
    <submittedName>
        <fullName evidence="3">Uncharacterized protein</fullName>
    </submittedName>
</protein>
<dbReference type="GO" id="GO:0070072">
    <property type="term" value="P:vacuolar proton-transporting V-type ATPase complex assembly"/>
    <property type="evidence" value="ECO:0007669"/>
    <property type="project" value="InterPro"/>
</dbReference>
<feature type="region of interest" description="Disordered" evidence="1">
    <location>
        <begin position="79"/>
        <end position="119"/>
    </location>
</feature>
<dbReference type="AlphaFoldDB" id="A0A1E3PC76"/>
<evidence type="ECO:0000313" key="4">
    <source>
        <dbReference type="Proteomes" id="UP000094112"/>
    </source>
</evidence>
<feature type="compositionally biased region" description="Basic and acidic residues" evidence="1">
    <location>
        <begin position="79"/>
        <end position="91"/>
    </location>
</feature>
<dbReference type="Pfam" id="PF08636">
    <property type="entry name" value="Pkr1"/>
    <property type="match status" value="1"/>
</dbReference>
<keyword evidence="2" id="KW-1133">Transmembrane helix</keyword>
<keyword evidence="2" id="KW-0472">Membrane</keyword>
<reference evidence="3 4" key="1">
    <citation type="journal article" date="2016" name="Proc. Natl. Acad. Sci. U.S.A.">
        <title>Comparative genomics of biotechnologically important yeasts.</title>
        <authorList>
            <person name="Riley R."/>
            <person name="Haridas S."/>
            <person name="Wolfe K.H."/>
            <person name="Lopes M.R."/>
            <person name="Hittinger C.T."/>
            <person name="Goeker M."/>
            <person name="Salamov A.A."/>
            <person name="Wisecaver J.H."/>
            <person name="Long T.M."/>
            <person name="Calvey C.H."/>
            <person name="Aerts A.L."/>
            <person name="Barry K.W."/>
            <person name="Choi C."/>
            <person name="Clum A."/>
            <person name="Coughlan A.Y."/>
            <person name="Deshpande S."/>
            <person name="Douglass A.P."/>
            <person name="Hanson S.J."/>
            <person name="Klenk H.-P."/>
            <person name="LaButti K.M."/>
            <person name="Lapidus A."/>
            <person name="Lindquist E.A."/>
            <person name="Lipzen A.M."/>
            <person name="Meier-Kolthoff J.P."/>
            <person name="Ohm R.A."/>
            <person name="Otillar R.P."/>
            <person name="Pangilinan J.L."/>
            <person name="Peng Y."/>
            <person name="Rokas A."/>
            <person name="Rosa C.A."/>
            <person name="Scheuner C."/>
            <person name="Sibirny A.A."/>
            <person name="Slot J.C."/>
            <person name="Stielow J.B."/>
            <person name="Sun H."/>
            <person name="Kurtzman C.P."/>
            <person name="Blackwell M."/>
            <person name="Grigoriev I.V."/>
            <person name="Jeffries T.W."/>
        </authorList>
    </citation>
    <scope>NUCLEOTIDE SEQUENCE [LARGE SCALE GENOMIC DNA]</scope>
    <source>
        <strain evidence="4">ATCC 58044 / CBS 1984 / NCYC 433 / NRRL Y-366-8</strain>
    </source>
</reference>
<feature type="transmembrane region" description="Helical" evidence="2">
    <location>
        <begin position="47"/>
        <end position="65"/>
    </location>
</feature>
<dbReference type="OrthoDB" id="9626941at2759"/>
<dbReference type="PANTHER" id="PTHR28251">
    <property type="entry name" value="V-TYPE ATPASE ASSEMBLY FACTOR PKR1"/>
    <property type="match status" value="1"/>
</dbReference>
<sequence length="119" mass="13433">MDFVNELWKSVLTPGTSPALILATHLTFASLVITLSFFALYSKSIHLINLLVISILLWITLTWFINEINSLEKSDLKDNNELAEEKTDTETKNQAVESKSSSSEPKKVIQPVQRKSKKI</sequence>
<dbReference type="GeneID" id="30203426"/>
<dbReference type="EMBL" id="KV454208">
    <property type="protein sequence ID" value="ODQ63016.1"/>
    <property type="molecule type" value="Genomic_DNA"/>
</dbReference>
<evidence type="ECO:0000256" key="1">
    <source>
        <dbReference type="SAM" id="MobiDB-lite"/>
    </source>
</evidence>
<organism evidence="3 4">
    <name type="scientific">Wickerhamomyces anomalus (strain ATCC 58044 / CBS 1984 / NCYC 433 / NRRL Y-366-8)</name>
    <name type="common">Yeast</name>
    <name type="synonym">Hansenula anomala</name>
    <dbReference type="NCBI Taxonomy" id="683960"/>
    <lineage>
        <taxon>Eukaryota</taxon>
        <taxon>Fungi</taxon>
        <taxon>Dikarya</taxon>
        <taxon>Ascomycota</taxon>
        <taxon>Saccharomycotina</taxon>
        <taxon>Saccharomycetes</taxon>
        <taxon>Phaffomycetales</taxon>
        <taxon>Wickerhamomycetaceae</taxon>
        <taxon>Wickerhamomyces</taxon>
    </lineage>
</organism>
<dbReference type="RefSeq" id="XP_019042223.1">
    <property type="nucleotide sequence ID" value="XM_019186180.1"/>
</dbReference>
<evidence type="ECO:0000256" key="2">
    <source>
        <dbReference type="SAM" id="Phobius"/>
    </source>
</evidence>
<feature type="transmembrane region" description="Helical" evidence="2">
    <location>
        <begin position="20"/>
        <end position="40"/>
    </location>
</feature>
<name>A0A1E3PC76_WICAA</name>
<evidence type="ECO:0000313" key="3">
    <source>
        <dbReference type="EMBL" id="ODQ63016.1"/>
    </source>
</evidence>
<proteinExistence type="predicted"/>